<dbReference type="Proteomes" id="UP001185922">
    <property type="component" value="Unassembled WGS sequence"/>
</dbReference>
<reference evidence="1" key="1">
    <citation type="submission" date="2023-10" db="EMBL/GenBank/DDBJ databases">
        <title>Development of a sustainable strategy for remediation of hydrocarbon-contaminated territories based on the waste exchange concept.</title>
        <authorList>
            <person name="Krivoruchko A."/>
        </authorList>
    </citation>
    <scope>NUCLEOTIDE SEQUENCE</scope>
    <source>
        <strain evidence="1">IEGM 1279</strain>
    </source>
</reference>
<sequence length="185" mass="19237">MTAPAKVRTSGRVRPAGIIAIVACAALVVLGGCSSVERVTNNVSKPSDVAIGQCVQVRTAGGDDATVEATKSDCDADAMTFIASQIVSGECGEFENYLTFPETSDRLCLMPNFAQSECYSIPQSAGGSLVDFKEVDCDADAGPDSAIYRVETTGDGSLECAEGQVKATYEKPEPRVYCLASLSGA</sequence>
<evidence type="ECO:0000313" key="2">
    <source>
        <dbReference type="Proteomes" id="UP001185922"/>
    </source>
</evidence>
<gene>
    <name evidence="1" type="ORF">R3Q15_21030</name>
</gene>
<evidence type="ECO:0000313" key="1">
    <source>
        <dbReference type="EMBL" id="MDV6314334.1"/>
    </source>
</evidence>
<organism evidence="1 2">
    <name type="scientific">Gordonia amicalis</name>
    <dbReference type="NCBI Taxonomy" id="89053"/>
    <lineage>
        <taxon>Bacteria</taxon>
        <taxon>Bacillati</taxon>
        <taxon>Actinomycetota</taxon>
        <taxon>Actinomycetes</taxon>
        <taxon>Mycobacteriales</taxon>
        <taxon>Gordoniaceae</taxon>
        <taxon>Gordonia</taxon>
    </lineage>
</organism>
<comment type="caution">
    <text evidence="1">The sequence shown here is derived from an EMBL/GenBank/DDBJ whole genome shotgun (WGS) entry which is preliminary data.</text>
</comment>
<dbReference type="RefSeq" id="WP_317510388.1">
    <property type="nucleotide sequence ID" value="NZ_JAWLKH010000031.1"/>
</dbReference>
<name>A0AAE4R795_9ACTN</name>
<proteinExistence type="predicted"/>
<dbReference type="EMBL" id="JAWLKH010000031">
    <property type="protein sequence ID" value="MDV6314334.1"/>
    <property type="molecule type" value="Genomic_DNA"/>
</dbReference>
<accession>A0AAE4R795</accession>
<dbReference type="PROSITE" id="PS51257">
    <property type="entry name" value="PROKAR_LIPOPROTEIN"/>
    <property type="match status" value="1"/>
</dbReference>
<protein>
    <submittedName>
        <fullName evidence="1">Pyridine nucleotide-disulfide oxidoreductase</fullName>
    </submittedName>
</protein>
<dbReference type="AlphaFoldDB" id="A0AAE4R795"/>